<dbReference type="InterPro" id="IPR012340">
    <property type="entry name" value="NA-bd_OB-fold"/>
</dbReference>
<dbReference type="NCBIfam" id="TIGR00358">
    <property type="entry name" value="3_prime_RNase"/>
    <property type="match status" value="1"/>
</dbReference>
<dbReference type="InterPro" id="IPR004476">
    <property type="entry name" value="RNase_II/RNase_R"/>
</dbReference>
<evidence type="ECO:0000256" key="7">
    <source>
        <dbReference type="ARBA" id="ARBA00022884"/>
    </source>
</evidence>
<comment type="catalytic activity">
    <reaction evidence="1 8">
        <text>Exonucleolytic cleavage in the 3'- to 5'-direction to yield nucleoside 5'-phosphates.</text>
        <dbReference type="EC" id="3.1.13.1"/>
    </reaction>
</comment>
<keyword evidence="11" id="KW-1185">Reference proteome</keyword>
<dbReference type="InterPro" id="IPR050180">
    <property type="entry name" value="RNR_Ribonuclease"/>
</dbReference>
<dbReference type="Pfam" id="PF08206">
    <property type="entry name" value="OB_RNB"/>
    <property type="match status" value="1"/>
</dbReference>
<dbReference type="CDD" id="cd04471">
    <property type="entry name" value="S1_RNase_R"/>
    <property type="match status" value="1"/>
</dbReference>
<dbReference type="Pfam" id="PF00575">
    <property type="entry name" value="S1"/>
    <property type="match status" value="1"/>
</dbReference>
<dbReference type="PROSITE" id="PS50126">
    <property type="entry name" value="S1"/>
    <property type="match status" value="1"/>
</dbReference>
<dbReference type="GO" id="GO:0003723">
    <property type="term" value="F:RNA binding"/>
    <property type="evidence" value="ECO:0007669"/>
    <property type="project" value="UniProtKB-UniRule"/>
</dbReference>
<keyword evidence="4 8" id="KW-0540">Nuclease</keyword>
<dbReference type="InterPro" id="IPR011805">
    <property type="entry name" value="RNase_R"/>
</dbReference>
<dbReference type="KEGG" id="sman:C12CBH8_15820"/>
<evidence type="ECO:0000256" key="5">
    <source>
        <dbReference type="ARBA" id="ARBA00022801"/>
    </source>
</evidence>
<comment type="function">
    <text evidence="8">3'-5' exoribonuclease that releases 5'-nucleoside monophosphates and is involved in maturation of structured RNAs.</text>
</comment>
<dbReference type="Pfam" id="PF00773">
    <property type="entry name" value="RNB"/>
    <property type="match status" value="1"/>
</dbReference>
<dbReference type="InterPro" id="IPR003029">
    <property type="entry name" value="S1_domain"/>
</dbReference>
<dbReference type="SMART" id="SM00955">
    <property type="entry name" value="RNB"/>
    <property type="match status" value="1"/>
</dbReference>
<dbReference type="AlphaFoldDB" id="A0A7I8D6U5"/>
<dbReference type="HAMAP" id="MF_01895">
    <property type="entry name" value="RNase_R"/>
    <property type="match status" value="1"/>
</dbReference>
<evidence type="ECO:0000256" key="6">
    <source>
        <dbReference type="ARBA" id="ARBA00022839"/>
    </source>
</evidence>
<keyword evidence="5 8" id="KW-0378">Hydrolase</keyword>
<evidence type="ECO:0000256" key="3">
    <source>
        <dbReference type="ARBA" id="ARBA00022490"/>
    </source>
</evidence>
<keyword evidence="6 8" id="KW-0269">Exonuclease</keyword>
<accession>A0A7I8D6U5</accession>
<dbReference type="PANTHER" id="PTHR23355">
    <property type="entry name" value="RIBONUCLEASE"/>
    <property type="match status" value="1"/>
</dbReference>
<comment type="similarity">
    <text evidence="8">Belongs to the RNR ribonuclease family. RNase R subfamily.</text>
</comment>
<evidence type="ECO:0000256" key="2">
    <source>
        <dbReference type="ARBA" id="ARBA00004496"/>
    </source>
</evidence>
<keyword evidence="3 8" id="KW-0963">Cytoplasm</keyword>
<comment type="subcellular location">
    <subcellularLocation>
        <location evidence="2 8">Cytoplasm</location>
    </subcellularLocation>
</comment>
<dbReference type="Proteomes" id="UP000593890">
    <property type="component" value="Chromosome"/>
</dbReference>
<sequence>MQIQSILLACLEREGRAMSRRELFHLARLEQENPVLLKKALDGLVEEGQILVTQKHKLISSKTAGLVPARILSLSSGFAFARSQEKGDVFIPGRHLNQALPGDLVLLKVKQSPKGWEGSVEFIVRKGKREITGRVVKNGRKLEISPDAGVRYNIKVVSSKKAKMTEGSKVRVALSYDKEGRQATARVVRSYGSAQSAKVCADSIVDMEGIPADFPPEVQVEARNMAEQGIREEDLTDRRDLRDQAIFTIDGPDAKDLDDAVSVCRTMKGYSLGVHIADVSHYVPMGSTLDQEALKRGTSVYFADRVIPMLPTELSNGVCSLDAGSDKLTVSALIELDSKGDFISCDFVKSIIRSKVRGVYGEVNDLFDGTASDAVKTKYKPMADTLLVMKELSNILKEKARSRGSMDFASSECKFILDEEGRVQDIQPREQGLAEQMIEQLMICANQAAARYAKREKVPFVYRVHEQPDPERIEALKRVADVMGFQTRKLKPGVQTKDLANLLDASAHTPFCHVISHQIIRAMAKARYDPNPLGHYGLSLEDYCHFTSPIRRYPDLMVHRILKDLISGKTKGQMEKTYGGVVEDISQQSTDCEIRAMTAERRCEDCYKAEYMASRVGEQLEGVVSGVAPHGIYVELPNTVEGLVRSDMLPGEFQYDGEFYYVSGKTGQKIGVGDSMEIEVLRADVSSGQIDFKALSYTPFQGSDQ</sequence>
<gene>
    <name evidence="8 10" type="primary">rnr</name>
    <name evidence="10" type="ORF">C12CBH8_15820</name>
</gene>
<dbReference type="Gene3D" id="2.40.50.140">
    <property type="entry name" value="Nucleic acid-binding proteins"/>
    <property type="match status" value="2"/>
</dbReference>
<dbReference type="InterPro" id="IPR013223">
    <property type="entry name" value="RNase_B_OB_dom"/>
</dbReference>
<dbReference type="RefSeq" id="WP_215532973.1">
    <property type="nucleotide sequence ID" value="NZ_AP023321.1"/>
</dbReference>
<proteinExistence type="inferred from homology"/>
<dbReference type="GO" id="GO:0006402">
    <property type="term" value="P:mRNA catabolic process"/>
    <property type="evidence" value="ECO:0007669"/>
    <property type="project" value="TreeGrafter"/>
</dbReference>
<evidence type="ECO:0000256" key="4">
    <source>
        <dbReference type="ARBA" id="ARBA00022722"/>
    </source>
</evidence>
<keyword evidence="7 8" id="KW-0694">RNA-binding</keyword>
<dbReference type="EC" id="3.1.13.1" evidence="8"/>
<dbReference type="SUPFAM" id="SSF50249">
    <property type="entry name" value="Nucleic acid-binding proteins"/>
    <property type="match status" value="3"/>
</dbReference>
<reference evidence="11" key="1">
    <citation type="submission" date="2020-07" db="EMBL/GenBank/DDBJ databases">
        <title>Complete genome sequencing of Clostridia bacterium strain 12CBH8.</title>
        <authorList>
            <person name="Sakamoto M."/>
            <person name="Murakami T."/>
            <person name="Mori H."/>
        </authorList>
    </citation>
    <scope>NUCLEOTIDE SEQUENCE [LARGE SCALE GENOMIC DNA]</scope>
    <source>
        <strain evidence="11">12CBH8</strain>
    </source>
</reference>
<evidence type="ECO:0000313" key="10">
    <source>
        <dbReference type="EMBL" id="BCI60943.1"/>
    </source>
</evidence>
<evidence type="ECO:0000259" key="9">
    <source>
        <dbReference type="PROSITE" id="PS50126"/>
    </source>
</evidence>
<evidence type="ECO:0000313" key="11">
    <source>
        <dbReference type="Proteomes" id="UP000593890"/>
    </source>
</evidence>
<dbReference type="GO" id="GO:0005829">
    <property type="term" value="C:cytosol"/>
    <property type="evidence" value="ECO:0007669"/>
    <property type="project" value="TreeGrafter"/>
</dbReference>
<protein>
    <recommendedName>
        <fullName evidence="8">Ribonuclease R</fullName>
        <shortName evidence="8">RNase R</shortName>
        <ecNumber evidence="8">3.1.13.1</ecNumber>
    </recommendedName>
</protein>
<dbReference type="NCBIfam" id="TIGR02063">
    <property type="entry name" value="RNase_R"/>
    <property type="match status" value="1"/>
</dbReference>
<dbReference type="PANTHER" id="PTHR23355:SF9">
    <property type="entry name" value="DIS3-LIKE EXONUCLEASE 2"/>
    <property type="match status" value="1"/>
</dbReference>
<dbReference type="EMBL" id="AP023321">
    <property type="protein sequence ID" value="BCI60943.1"/>
    <property type="molecule type" value="Genomic_DNA"/>
</dbReference>
<name>A0A7I8D6U5_9FIRM</name>
<evidence type="ECO:0000256" key="8">
    <source>
        <dbReference type="HAMAP-Rule" id="MF_01895"/>
    </source>
</evidence>
<feature type="domain" description="S1 motif" evidence="9">
    <location>
        <begin position="617"/>
        <end position="695"/>
    </location>
</feature>
<organism evidence="10 11">
    <name type="scientific">Solibaculum mannosilyticum</name>
    <dbReference type="NCBI Taxonomy" id="2780922"/>
    <lineage>
        <taxon>Bacteria</taxon>
        <taxon>Bacillati</taxon>
        <taxon>Bacillota</taxon>
        <taxon>Clostridia</taxon>
        <taxon>Eubacteriales</taxon>
        <taxon>Oscillospiraceae</taxon>
        <taxon>Solibaculum</taxon>
    </lineage>
</organism>
<dbReference type="SMART" id="SM00316">
    <property type="entry name" value="S1"/>
    <property type="match status" value="1"/>
</dbReference>
<dbReference type="InterPro" id="IPR001900">
    <property type="entry name" value="RNase_II/R"/>
</dbReference>
<evidence type="ECO:0000256" key="1">
    <source>
        <dbReference type="ARBA" id="ARBA00001849"/>
    </source>
</evidence>
<dbReference type="GO" id="GO:0008859">
    <property type="term" value="F:exoribonuclease II activity"/>
    <property type="evidence" value="ECO:0007669"/>
    <property type="project" value="UniProtKB-UniRule"/>
</dbReference>